<organism evidence="2 3">
    <name type="scientific">Dactylonectria estremocensis</name>
    <dbReference type="NCBI Taxonomy" id="1079267"/>
    <lineage>
        <taxon>Eukaryota</taxon>
        <taxon>Fungi</taxon>
        <taxon>Dikarya</taxon>
        <taxon>Ascomycota</taxon>
        <taxon>Pezizomycotina</taxon>
        <taxon>Sordariomycetes</taxon>
        <taxon>Hypocreomycetidae</taxon>
        <taxon>Hypocreales</taxon>
        <taxon>Nectriaceae</taxon>
        <taxon>Dactylonectria</taxon>
    </lineage>
</organism>
<reference evidence="2" key="1">
    <citation type="journal article" date="2021" name="Nat. Commun.">
        <title>Genetic determinants of endophytism in the Arabidopsis root mycobiome.</title>
        <authorList>
            <person name="Mesny F."/>
            <person name="Miyauchi S."/>
            <person name="Thiergart T."/>
            <person name="Pickel B."/>
            <person name="Atanasova L."/>
            <person name="Karlsson M."/>
            <person name="Huettel B."/>
            <person name="Barry K.W."/>
            <person name="Haridas S."/>
            <person name="Chen C."/>
            <person name="Bauer D."/>
            <person name="Andreopoulos W."/>
            <person name="Pangilinan J."/>
            <person name="LaButti K."/>
            <person name="Riley R."/>
            <person name="Lipzen A."/>
            <person name="Clum A."/>
            <person name="Drula E."/>
            <person name="Henrissat B."/>
            <person name="Kohler A."/>
            <person name="Grigoriev I.V."/>
            <person name="Martin F.M."/>
            <person name="Hacquard S."/>
        </authorList>
    </citation>
    <scope>NUCLEOTIDE SEQUENCE</scope>
    <source>
        <strain evidence="2">MPI-CAGE-AT-0021</strain>
    </source>
</reference>
<feature type="region of interest" description="Disordered" evidence="1">
    <location>
        <begin position="1025"/>
        <end position="1062"/>
    </location>
</feature>
<evidence type="ECO:0000313" key="3">
    <source>
        <dbReference type="Proteomes" id="UP000717696"/>
    </source>
</evidence>
<dbReference type="InterPro" id="IPR013943">
    <property type="entry name" value="Pet127"/>
</dbReference>
<dbReference type="OrthoDB" id="10249045at2759"/>
<dbReference type="GO" id="GO:0005740">
    <property type="term" value="C:mitochondrial envelope"/>
    <property type="evidence" value="ECO:0007669"/>
    <property type="project" value="TreeGrafter"/>
</dbReference>
<name>A0A9P9F3L1_9HYPO</name>
<dbReference type="PANTHER" id="PTHR31014">
    <property type="entry name" value="MITOCHONDRIAL TRANSLATION SYSTEM COMPONENT PET127-RELATED"/>
    <property type="match status" value="1"/>
</dbReference>
<feature type="compositionally biased region" description="Polar residues" evidence="1">
    <location>
        <begin position="167"/>
        <end position="186"/>
    </location>
</feature>
<accession>A0A9P9F3L1</accession>
<feature type="compositionally biased region" description="Basic residues" evidence="1">
    <location>
        <begin position="152"/>
        <end position="162"/>
    </location>
</feature>
<dbReference type="Pfam" id="PF08634">
    <property type="entry name" value="Pet127"/>
    <property type="match status" value="1"/>
</dbReference>
<feature type="compositionally biased region" description="Acidic residues" evidence="1">
    <location>
        <begin position="843"/>
        <end position="854"/>
    </location>
</feature>
<evidence type="ECO:0000256" key="1">
    <source>
        <dbReference type="SAM" id="MobiDB-lite"/>
    </source>
</evidence>
<feature type="region of interest" description="Disordered" evidence="1">
    <location>
        <begin position="820"/>
        <end position="854"/>
    </location>
</feature>
<feature type="region of interest" description="Disordered" evidence="1">
    <location>
        <begin position="85"/>
        <end position="124"/>
    </location>
</feature>
<feature type="compositionally biased region" description="Basic and acidic residues" evidence="1">
    <location>
        <begin position="1030"/>
        <end position="1062"/>
    </location>
</feature>
<sequence length="1062" mass="118795">MLRLRCGAGQPVRYARLLPIYKRCSEPRLARCRAFATDSTVEDAQASKAPVADVDGGSEDTPASAKQTRVLMGKLKKDLRRQLANEAKGMSKKRRRTSTVDQKSTSTTIQGEQPDWNLSSNIASEGSDHFDEALNVVRKVYGVEEMDEPSPIKKRSRRKMGKSKASTENTDTASVVGDSTQPTGMWTSLREKLQQEALDSKQPPAQDPTPNPRKRVSRKGVAPADPTTTGQAKSKPKKKKAGLVVNTIRTRALTLTPVEEDQPPDVPKLAHDLDRVLFNPGVYDLQDTRSRVYNFDPHLASIMPVKEFDFNALKEYITSSKDVKLRNLCAKYEKKYCGSTSSMTTMLSHFHFLLSAWRKPNFSTLSRSFHVEFETFTKLSRAPAVAFAHYKDGVYAIDADKQFDTANILSMLGKSMEKLLTLPKEEFEKYSKARSHQLSEEERNAEEGFHYTTLGDFLMRSQLDAHDPRLPGTGMFDLKTRAVVSIRMDVEGYEKGVGYEINNRIGQWQSYEREYYDMIRAAFLKYSLQVRMGRMDGIFVAFHNTQRIFGFQYISLAEMDHALHGTTDPVVGDGEFKASVLLFNDLLNRAAARFPGRSLRLHVETRETNPPLTYFFAEPVNDEDIASIQNTGRKRVEKFETEILGLARRELEAESAQLNSEAAEVEQDQTNQAPSNEDTQDPQGQNAWDELMLKVDETVENDALGLQTVREAIHEALEQSGLLVDKSDVEKESYLNALVEALSAELSEGKDANEDAFEEPPSIDEKQEQDVLEVDGAPNEGPESSVPGELSYEGGATQQTDEGTSNLAETAEHLIHDSELSEATVGSIPNKSGDADSRTGSLAEEDSLSDDDAVSDSSLKDLIMKVAQGVNHNSPNMGTFEQVLSELVLATTQPGSQGEDMLAADRSRGQEGTGQPHQSDPEMDSDARTTSTEDPDSAQREVFGMYVTVQNKVGGQIVERVCQESSWHKRVRDWDVEYTITEMPDDRAWNIRQQLKRRRSAILNVNPDARSEQWHHLWGGRLSRTVNQSKADRGRMDRADKGQAVRVAWDRKPLQPKEKSKS</sequence>
<feature type="region of interest" description="Disordered" evidence="1">
    <location>
        <begin position="145"/>
        <end position="241"/>
    </location>
</feature>
<gene>
    <name evidence="2" type="ORF">B0J13DRAFT_547873</name>
</gene>
<protein>
    <submittedName>
        <fullName evidence="2">Mitochondrial protein Pet127-domain-containing protein</fullName>
    </submittedName>
</protein>
<comment type="caution">
    <text evidence="2">The sequence shown here is derived from an EMBL/GenBank/DDBJ whole genome shotgun (WGS) entry which is preliminary data.</text>
</comment>
<feature type="region of interest" description="Disordered" evidence="1">
    <location>
        <begin position="655"/>
        <end position="684"/>
    </location>
</feature>
<feature type="compositionally biased region" description="Polar residues" evidence="1">
    <location>
        <begin position="668"/>
        <end position="684"/>
    </location>
</feature>
<feature type="region of interest" description="Disordered" evidence="1">
    <location>
        <begin position="43"/>
        <end position="64"/>
    </location>
</feature>
<feature type="region of interest" description="Disordered" evidence="1">
    <location>
        <begin position="746"/>
        <end position="801"/>
    </location>
</feature>
<proteinExistence type="predicted"/>
<feature type="region of interest" description="Disordered" evidence="1">
    <location>
        <begin position="895"/>
        <end position="939"/>
    </location>
</feature>
<dbReference type="AlphaFoldDB" id="A0A9P9F3L1"/>
<dbReference type="PANTHER" id="PTHR31014:SF0">
    <property type="entry name" value="MITOCHONDRIAL TRANSLATION SYSTEM COMPONENT PET127-RELATED"/>
    <property type="match status" value="1"/>
</dbReference>
<dbReference type="Proteomes" id="UP000717696">
    <property type="component" value="Unassembled WGS sequence"/>
</dbReference>
<dbReference type="EMBL" id="JAGMUU010000005">
    <property type="protein sequence ID" value="KAH7152206.1"/>
    <property type="molecule type" value="Genomic_DNA"/>
</dbReference>
<evidence type="ECO:0000313" key="2">
    <source>
        <dbReference type="EMBL" id="KAH7152206.1"/>
    </source>
</evidence>
<feature type="compositionally biased region" description="Polar residues" evidence="1">
    <location>
        <begin position="99"/>
        <end position="124"/>
    </location>
</feature>
<keyword evidence="3" id="KW-1185">Reference proteome</keyword>
<dbReference type="GO" id="GO:0000964">
    <property type="term" value="P:mitochondrial RNA 5'-end processing"/>
    <property type="evidence" value="ECO:0007669"/>
    <property type="project" value="TreeGrafter"/>
</dbReference>